<comment type="similarity">
    <text evidence="1 2">Belongs to the UPF0102 family.</text>
</comment>
<dbReference type="SUPFAM" id="SSF52980">
    <property type="entry name" value="Restriction endonuclease-like"/>
    <property type="match status" value="1"/>
</dbReference>
<dbReference type="InterPro" id="IPR011856">
    <property type="entry name" value="tRNA_endonuc-like_dom_sf"/>
</dbReference>
<accession>A0A1N7L2W3</accession>
<dbReference type="InterPro" id="IPR011335">
    <property type="entry name" value="Restrct_endonuc-II-like"/>
</dbReference>
<dbReference type="Pfam" id="PF02021">
    <property type="entry name" value="UPF0102"/>
    <property type="match status" value="1"/>
</dbReference>
<keyword evidence="3" id="KW-0255">Endonuclease</keyword>
<evidence type="ECO:0000256" key="2">
    <source>
        <dbReference type="HAMAP-Rule" id="MF_00048"/>
    </source>
</evidence>
<dbReference type="AlphaFoldDB" id="A0A1N7L2W3"/>
<dbReference type="PANTHER" id="PTHR34039">
    <property type="entry name" value="UPF0102 PROTEIN YRAN"/>
    <property type="match status" value="1"/>
</dbReference>
<reference evidence="4" key="1">
    <citation type="submission" date="2017-01" db="EMBL/GenBank/DDBJ databases">
        <authorList>
            <person name="Varghese N."/>
            <person name="Submissions S."/>
        </authorList>
    </citation>
    <scope>NUCLEOTIDE SEQUENCE [LARGE SCALE GENOMIC DNA]</scope>
    <source>
        <strain evidence="4">DSM 18714</strain>
    </source>
</reference>
<dbReference type="PANTHER" id="PTHR34039:SF1">
    <property type="entry name" value="UPF0102 PROTEIN YRAN"/>
    <property type="match status" value="1"/>
</dbReference>
<sequence>MDPKINHLAGMAAEAQVAALYERAGNRVAARRWRGPSGEIDLILRDGATGLIFVEVKKSRSHAEAAQRVSARQRARIGRAACEFVAREDGGRFDRTMRFDVALVDALGCIEIRKDAFRPGD</sequence>
<keyword evidence="3" id="KW-0378">Hydrolase</keyword>
<organism evidence="3 4">
    <name type="scientific">Phaeovulum vinaykumarii</name>
    <dbReference type="NCBI Taxonomy" id="407234"/>
    <lineage>
        <taxon>Bacteria</taxon>
        <taxon>Pseudomonadati</taxon>
        <taxon>Pseudomonadota</taxon>
        <taxon>Alphaproteobacteria</taxon>
        <taxon>Rhodobacterales</taxon>
        <taxon>Paracoccaceae</taxon>
        <taxon>Phaeovulum</taxon>
    </lineage>
</organism>
<evidence type="ECO:0000313" key="3">
    <source>
        <dbReference type="EMBL" id="SIS68199.1"/>
    </source>
</evidence>
<dbReference type="InterPro" id="IPR003509">
    <property type="entry name" value="UPF0102_YraN-like"/>
</dbReference>
<dbReference type="Gene3D" id="3.40.1350.10">
    <property type="match status" value="1"/>
</dbReference>
<keyword evidence="3" id="KW-0540">Nuclease</keyword>
<dbReference type="RefSeq" id="WP_076364296.1">
    <property type="nucleotide sequence ID" value="NZ_FTOM01000002.1"/>
</dbReference>
<evidence type="ECO:0000313" key="4">
    <source>
        <dbReference type="Proteomes" id="UP000186098"/>
    </source>
</evidence>
<dbReference type="GO" id="GO:0004519">
    <property type="term" value="F:endonuclease activity"/>
    <property type="evidence" value="ECO:0007669"/>
    <property type="project" value="UniProtKB-KW"/>
</dbReference>
<dbReference type="OrthoDB" id="9812968at2"/>
<proteinExistence type="inferred from homology"/>
<evidence type="ECO:0000256" key="1">
    <source>
        <dbReference type="ARBA" id="ARBA00006738"/>
    </source>
</evidence>
<name>A0A1N7L2W3_9RHOB</name>
<protein>
    <recommendedName>
        <fullName evidence="2">UPF0102 protein SAMN05421795_102488</fullName>
    </recommendedName>
</protein>
<dbReference type="HAMAP" id="MF_00048">
    <property type="entry name" value="UPF0102"/>
    <property type="match status" value="1"/>
</dbReference>
<keyword evidence="4" id="KW-1185">Reference proteome</keyword>
<dbReference type="EMBL" id="FTOM01000002">
    <property type="protein sequence ID" value="SIS68199.1"/>
    <property type="molecule type" value="Genomic_DNA"/>
</dbReference>
<dbReference type="GO" id="GO:0003676">
    <property type="term" value="F:nucleic acid binding"/>
    <property type="evidence" value="ECO:0007669"/>
    <property type="project" value="InterPro"/>
</dbReference>
<gene>
    <name evidence="3" type="ORF">SAMN05421795_102488</name>
</gene>
<dbReference type="Proteomes" id="UP000186098">
    <property type="component" value="Unassembled WGS sequence"/>
</dbReference>
<dbReference type="STRING" id="407234.SAMN05421795_102488"/>